<evidence type="ECO:0000313" key="6">
    <source>
        <dbReference type="Proteomes" id="UP000002875"/>
    </source>
</evidence>
<reference evidence="5 6" key="1">
    <citation type="submission" date="2011-07" db="EMBL/GenBank/DDBJ databases">
        <title>The complete genome of chromosome of Emticicia oligotrophica DSM 17448.</title>
        <authorList>
            <consortium name="US DOE Joint Genome Institute (JGI-PGF)"/>
            <person name="Lucas S."/>
            <person name="Han J."/>
            <person name="Lapidus A."/>
            <person name="Bruce D."/>
            <person name="Goodwin L."/>
            <person name="Pitluck S."/>
            <person name="Peters L."/>
            <person name="Kyrpides N."/>
            <person name="Mavromatis K."/>
            <person name="Ivanova N."/>
            <person name="Ovchinnikova G."/>
            <person name="Teshima H."/>
            <person name="Detter J.C."/>
            <person name="Tapia R."/>
            <person name="Han C."/>
            <person name="Land M."/>
            <person name="Hauser L."/>
            <person name="Markowitz V."/>
            <person name="Cheng J.-F."/>
            <person name="Hugenholtz P."/>
            <person name="Woyke T."/>
            <person name="Wu D."/>
            <person name="Tindall B."/>
            <person name="Pomrenke H."/>
            <person name="Brambilla E."/>
            <person name="Klenk H.-P."/>
            <person name="Eisen J.A."/>
        </authorList>
    </citation>
    <scope>NUCLEOTIDE SEQUENCE [LARGE SCALE GENOMIC DNA]</scope>
    <source>
        <strain evidence="5 6">DSM 17448</strain>
    </source>
</reference>
<dbReference type="SUPFAM" id="SSF46689">
    <property type="entry name" value="Homeodomain-like"/>
    <property type="match status" value="2"/>
</dbReference>
<dbReference type="Gene3D" id="1.10.10.60">
    <property type="entry name" value="Homeodomain-like"/>
    <property type="match status" value="2"/>
</dbReference>
<dbReference type="EMBL" id="CP002961">
    <property type="protein sequence ID" value="AFK05101.1"/>
    <property type="molecule type" value="Genomic_DNA"/>
</dbReference>
<keyword evidence="6" id="KW-1185">Reference proteome</keyword>
<dbReference type="PRINTS" id="PR00032">
    <property type="entry name" value="HTHARAC"/>
</dbReference>
<evidence type="ECO:0000313" key="5">
    <source>
        <dbReference type="EMBL" id="AFK05101.1"/>
    </source>
</evidence>
<dbReference type="RefSeq" id="WP_015030789.1">
    <property type="nucleotide sequence ID" value="NC_018748.1"/>
</dbReference>
<dbReference type="PROSITE" id="PS01124">
    <property type="entry name" value="HTH_ARAC_FAMILY_2"/>
    <property type="match status" value="1"/>
</dbReference>
<dbReference type="SMART" id="SM00342">
    <property type="entry name" value="HTH_ARAC"/>
    <property type="match status" value="1"/>
</dbReference>
<proteinExistence type="predicted"/>
<evidence type="ECO:0000256" key="3">
    <source>
        <dbReference type="ARBA" id="ARBA00023163"/>
    </source>
</evidence>
<dbReference type="InterPro" id="IPR018062">
    <property type="entry name" value="HTH_AraC-typ_CS"/>
</dbReference>
<evidence type="ECO:0000259" key="4">
    <source>
        <dbReference type="PROSITE" id="PS01124"/>
    </source>
</evidence>
<keyword evidence="3" id="KW-0804">Transcription</keyword>
<feature type="domain" description="HTH araC/xylS-type" evidence="4">
    <location>
        <begin position="184"/>
        <end position="282"/>
    </location>
</feature>
<organism evidence="5 6">
    <name type="scientific">Emticicia oligotrophica (strain DSM 17448 / CIP 109782 / MTCC 6937 / GPTSA100-15)</name>
    <dbReference type="NCBI Taxonomy" id="929562"/>
    <lineage>
        <taxon>Bacteria</taxon>
        <taxon>Pseudomonadati</taxon>
        <taxon>Bacteroidota</taxon>
        <taxon>Cytophagia</taxon>
        <taxon>Cytophagales</taxon>
        <taxon>Leadbetterellaceae</taxon>
        <taxon>Emticicia</taxon>
    </lineage>
</organism>
<dbReference type="Pfam" id="PF12833">
    <property type="entry name" value="HTH_18"/>
    <property type="match status" value="1"/>
</dbReference>
<protein>
    <submittedName>
        <fullName evidence="5">Transcriptional regulator, AraC family</fullName>
    </submittedName>
</protein>
<keyword evidence="1" id="KW-0805">Transcription regulation</keyword>
<dbReference type="Proteomes" id="UP000002875">
    <property type="component" value="Chromosome"/>
</dbReference>
<evidence type="ECO:0000256" key="1">
    <source>
        <dbReference type="ARBA" id="ARBA00023015"/>
    </source>
</evidence>
<dbReference type="InterPro" id="IPR018060">
    <property type="entry name" value="HTH_AraC"/>
</dbReference>
<name>A0ABM5N6M2_EMTOG</name>
<dbReference type="InterPro" id="IPR020449">
    <property type="entry name" value="Tscrpt_reg_AraC-type_HTH"/>
</dbReference>
<keyword evidence="2" id="KW-0238">DNA-binding</keyword>
<evidence type="ECO:0000256" key="2">
    <source>
        <dbReference type="ARBA" id="ARBA00023125"/>
    </source>
</evidence>
<dbReference type="PANTHER" id="PTHR43280:SF27">
    <property type="entry name" value="TRANSCRIPTIONAL REGULATOR MTLR"/>
    <property type="match status" value="1"/>
</dbReference>
<sequence length="290" mass="33829">MSTFHHEITPLTPHDCFMVFNRQKKDFDFPIHFHDEYEINFIENAKGARRVVGDSNEAIDYLELTLVGPNLPHAWLAYQSDKDDIHEITIQFHRDLFDNNLLQRNQLNQIKDLLERSTRGVVFSKETIEKIKPRLIALTQKSGFESVIELIAILHELSISNESRLLTSGAFSSEKVSFKSRRIEKAFEFMRVNYHKDISLEDIAQEVNMAEVSFSRFIKKRTGKTFIDSLNDIRLGHATRLLIDTSLTISEISFKCGYNNLSYFNRVFKKKYSITPKEFRDNYTGTKTFV</sequence>
<accession>A0ABM5N6M2</accession>
<gene>
    <name evidence="5" type="ordered locus">Emtol_3976</name>
</gene>
<dbReference type="PROSITE" id="PS00041">
    <property type="entry name" value="HTH_ARAC_FAMILY_1"/>
    <property type="match status" value="1"/>
</dbReference>
<dbReference type="PANTHER" id="PTHR43280">
    <property type="entry name" value="ARAC-FAMILY TRANSCRIPTIONAL REGULATOR"/>
    <property type="match status" value="1"/>
</dbReference>
<dbReference type="InterPro" id="IPR009057">
    <property type="entry name" value="Homeodomain-like_sf"/>
</dbReference>